<evidence type="ECO:0000313" key="3">
    <source>
        <dbReference type="Proteomes" id="UP000299102"/>
    </source>
</evidence>
<accession>A0A4C1WMC2</accession>
<feature type="region of interest" description="Disordered" evidence="1">
    <location>
        <begin position="1"/>
        <end position="20"/>
    </location>
</feature>
<dbReference type="Proteomes" id="UP000299102">
    <property type="component" value="Unassembled WGS sequence"/>
</dbReference>
<comment type="caution">
    <text evidence="2">The sequence shown here is derived from an EMBL/GenBank/DDBJ whole genome shotgun (WGS) entry which is preliminary data.</text>
</comment>
<dbReference type="EMBL" id="BGZK01000578">
    <property type="protein sequence ID" value="GBP51267.1"/>
    <property type="molecule type" value="Genomic_DNA"/>
</dbReference>
<sequence>MSMMAAVASRPRRPANSSKSGALGNLRFARAALENRLLTRFFEAKIGIDDTANTKCEVSELMQEIRYSTCVSRHCSERCPAGRLTTSLIKMSSMHRQSGLDDEARVKNPFWTIENLRFMDPWQYLEEQYYAIEVF</sequence>
<reference evidence="2 3" key="1">
    <citation type="journal article" date="2019" name="Commun. Biol.">
        <title>The bagworm genome reveals a unique fibroin gene that provides high tensile strength.</title>
        <authorList>
            <person name="Kono N."/>
            <person name="Nakamura H."/>
            <person name="Ohtoshi R."/>
            <person name="Tomita M."/>
            <person name="Numata K."/>
            <person name="Arakawa K."/>
        </authorList>
    </citation>
    <scope>NUCLEOTIDE SEQUENCE [LARGE SCALE GENOMIC DNA]</scope>
</reference>
<keyword evidence="3" id="KW-1185">Reference proteome</keyword>
<name>A0A4C1WMC2_EUMVA</name>
<dbReference type="AlphaFoldDB" id="A0A4C1WMC2"/>
<evidence type="ECO:0000313" key="2">
    <source>
        <dbReference type="EMBL" id="GBP51267.1"/>
    </source>
</evidence>
<proteinExistence type="predicted"/>
<organism evidence="2 3">
    <name type="scientific">Eumeta variegata</name>
    <name type="common">Bagworm moth</name>
    <name type="synonym">Eumeta japonica</name>
    <dbReference type="NCBI Taxonomy" id="151549"/>
    <lineage>
        <taxon>Eukaryota</taxon>
        <taxon>Metazoa</taxon>
        <taxon>Ecdysozoa</taxon>
        <taxon>Arthropoda</taxon>
        <taxon>Hexapoda</taxon>
        <taxon>Insecta</taxon>
        <taxon>Pterygota</taxon>
        <taxon>Neoptera</taxon>
        <taxon>Endopterygota</taxon>
        <taxon>Lepidoptera</taxon>
        <taxon>Glossata</taxon>
        <taxon>Ditrysia</taxon>
        <taxon>Tineoidea</taxon>
        <taxon>Psychidae</taxon>
        <taxon>Oiketicinae</taxon>
        <taxon>Eumeta</taxon>
    </lineage>
</organism>
<protein>
    <submittedName>
        <fullName evidence="2">Uncharacterized protein</fullName>
    </submittedName>
</protein>
<gene>
    <name evidence="2" type="ORF">EVAR_48360_1</name>
</gene>
<evidence type="ECO:0000256" key="1">
    <source>
        <dbReference type="SAM" id="MobiDB-lite"/>
    </source>
</evidence>